<dbReference type="STRING" id="445975.COLSTE_01154"/>
<reference evidence="1 2" key="2">
    <citation type="submission" date="2008-10" db="EMBL/GenBank/DDBJ databases">
        <authorList>
            <person name="Fulton L."/>
            <person name="Clifton S."/>
            <person name="Fulton B."/>
            <person name="Xu J."/>
            <person name="Minx P."/>
            <person name="Pepin K.H."/>
            <person name="Johnson M."/>
            <person name="Thiruvilangam P."/>
            <person name="Bhonagiri V."/>
            <person name="Nash W.E."/>
            <person name="Mardis E.R."/>
            <person name="Wilson R.K."/>
        </authorList>
    </citation>
    <scope>NUCLEOTIDE SEQUENCE [LARGE SCALE GENOMIC DNA]</scope>
    <source>
        <strain evidence="1 2">DSM 13279</strain>
    </source>
</reference>
<dbReference type="AlphaFoldDB" id="B6GAQ4"/>
<protein>
    <submittedName>
        <fullName evidence="1">Uncharacterized protein</fullName>
    </submittedName>
</protein>
<name>B6GAQ4_9ACTN</name>
<dbReference type="Proteomes" id="UP000003560">
    <property type="component" value="Unassembled WGS sequence"/>
</dbReference>
<sequence>MGFVGDIASRPGLRHSKTAGRRQRDARLSIKNSINRALFIYRHPIRKVNARLRPIREAFVYQRPTGEGLACQRPIREGHICHILRGALACRGACYQHLIREVFANAPYAECWQAPRTRGASKLPIH</sequence>
<comment type="caution">
    <text evidence="1">The sequence shown here is derived from an EMBL/GenBank/DDBJ whole genome shotgun (WGS) entry which is preliminary data.</text>
</comment>
<gene>
    <name evidence="1" type="ORF">COLSTE_01154</name>
</gene>
<organism evidence="1 2">
    <name type="scientific">Collinsella stercoris DSM 13279</name>
    <dbReference type="NCBI Taxonomy" id="445975"/>
    <lineage>
        <taxon>Bacteria</taxon>
        <taxon>Bacillati</taxon>
        <taxon>Actinomycetota</taxon>
        <taxon>Coriobacteriia</taxon>
        <taxon>Coriobacteriales</taxon>
        <taxon>Coriobacteriaceae</taxon>
        <taxon>Collinsella</taxon>
    </lineage>
</organism>
<accession>B6GAQ4</accession>
<dbReference type="EMBL" id="ABXJ01000068">
    <property type="protein sequence ID" value="EEA90580.1"/>
    <property type="molecule type" value="Genomic_DNA"/>
</dbReference>
<keyword evidence="2" id="KW-1185">Reference proteome</keyword>
<evidence type="ECO:0000313" key="2">
    <source>
        <dbReference type="Proteomes" id="UP000003560"/>
    </source>
</evidence>
<proteinExistence type="predicted"/>
<evidence type="ECO:0000313" key="1">
    <source>
        <dbReference type="EMBL" id="EEA90580.1"/>
    </source>
</evidence>
<dbReference type="HOGENOM" id="CLU_1977748_0_0_11"/>
<reference evidence="1 2" key="1">
    <citation type="submission" date="2008-10" db="EMBL/GenBank/DDBJ databases">
        <title>Draft genome sequence of Collinsella stercoris (DSM 13279).</title>
        <authorList>
            <person name="Sudarsanam P."/>
            <person name="Ley R."/>
            <person name="Guruge J."/>
            <person name="Turnbaugh P.J."/>
            <person name="Mahowald M."/>
            <person name="Liep D."/>
            <person name="Gordon J."/>
        </authorList>
    </citation>
    <scope>NUCLEOTIDE SEQUENCE [LARGE SCALE GENOMIC DNA]</scope>
    <source>
        <strain evidence="1 2">DSM 13279</strain>
    </source>
</reference>